<feature type="domain" description="SF4 helicase" evidence="5">
    <location>
        <begin position="183"/>
        <end position="466"/>
    </location>
</feature>
<dbReference type="EC" id="5.6.2.3" evidence="3 4"/>
<evidence type="ECO:0000313" key="6">
    <source>
        <dbReference type="EMBL" id="MBU4692024.1"/>
    </source>
</evidence>
<protein>
    <recommendedName>
        <fullName evidence="3 4">Replicative DNA helicase</fullName>
        <ecNumber evidence="3 4">5.6.2.3</ecNumber>
    </recommendedName>
</protein>
<comment type="similarity">
    <text evidence="4">Belongs to the helicase family. DnaB subfamily.</text>
</comment>
<dbReference type="InterPro" id="IPR007692">
    <property type="entry name" value="DNA_helicase_DnaB"/>
</dbReference>
<dbReference type="Pfam" id="PF03796">
    <property type="entry name" value="DnaB_C"/>
    <property type="match status" value="1"/>
</dbReference>
<dbReference type="PANTHER" id="PTHR30153">
    <property type="entry name" value="REPLICATIVE DNA HELICASE DNAB"/>
    <property type="match status" value="1"/>
</dbReference>
<keyword evidence="7" id="KW-1185">Reference proteome</keyword>
<dbReference type="Proteomes" id="UP000718793">
    <property type="component" value="Unassembled WGS sequence"/>
</dbReference>
<keyword evidence="4" id="KW-0547">Nucleotide-binding</keyword>
<evidence type="ECO:0000256" key="2">
    <source>
        <dbReference type="ARBA" id="ARBA00022705"/>
    </source>
</evidence>
<dbReference type="PANTHER" id="PTHR30153:SF2">
    <property type="entry name" value="REPLICATIVE DNA HELICASE"/>
    <property type="match status" value="1"/>
</dbReference>
<dbReference type="Pfam" id="PF00772">
    <property type="entry name" value="DnaB"/>
    <property type="match status" value="1"/>
</dbReference>
<keyword evidence="4 6" id="KW-0378">Hydrolase</keyword>
<dbReference type="GO" id="GO:0016787">
    <property type="term" value="F:hydrolase activity"/>
    <property type="evidence" value="ECO:0007669"/>
    <property type="project" value="UniProtKB-KW"/>
</dbReference>
<evidence type="ECO:0000313" key="7">
    <source>
        <dbReference type="Proteomes" id="UP000718793"/>
    </source>
</evidence>
<dbReference type="NCBIfam" id="TIGR00665">
    <property type="entry name" value="DnaB"/>
    <property type="match status" value="1"/>
</dbReference>
<dbReference type="GO" id="GO:0003678">
    <property type="term" value="F:DNA helicase activity"/>
    <property type="evidence" value="ECO:0007669"/>
    <property type="project" value="UniProtKB-EC"/>
</dbReference>
<comment type="caution">
    <text evidence="6">The sequence shown here is derived from an EMBL/GenBank/DDBJ whole genome shotgun (WGS) entry which is preliminary data.</text>
</comment>
<dbReference type="PROSITE" id="PS51199">
    <property type="entry name" value="SF4_HELICASE"/>
    <property type="match status" value="1"/>
</dbReference>
<keyword evidence="4 6" id="KW-0347">Helicase</keyword>
<sequence>MEKFLSQDDKQNILDNEIPLMGLLITNSKIYKEVADSLTENLFYYKANKILYQSIVNLSEEYPDYDFKNLYNYLITNNILDQNLGIDNYKKNDYLDFLVENIGYKDKAQDYINVLIPYSKKIQLNLLIEQSIDRLMKKENIDNIINNLQIDLINMDISSSKSHYETIDNVLKENKSLLLKRSKNELSTGLKFGFKKLDDLTLGFNPGDLVILAARPSMGKTAFALNIAANVAKQKKSVLFFSLEMTNVQLVERVIGFESYTPLSNLKKGNINEEQWYALEETFEKMKQWPLFLNDQSSLNINELVSVCRRFKQTKTIDLLIVDYLQLINDTKNSGDNRQLEVSKISRSLKQLAKELGCPVIALSQLSRKVESREDKQPILSDLRESGTIEQDADSVIFLYRPEYYKRKPVEGKTNSDENDSKDFDDLSVGISSTSVIVAKNRNGAIGTVKLGFMGNLNKFIDDDRE</sequence>
<comment type="catalytic activity">
    <reaction evidence="4">
        <text>ATP + H2O = ADP + phosphate + H(+)</text>
        <dbReference type="Rhea" id="RHEA:13065"/>
        <dbReference type="ChEBI" id="CHEBI:15377"/>
        <dbReference type="ChEBI" id="CHEBI:15378"/>
        <dbReference type="ChEBI" id="CHEBI:30616"/>
        <dbReference type="ChEBI" id="CHEBI:43474"/>
        <dbReference type="ChEBI" id="CHEBI:456216"/>
        <dbReference type="EC" id="5.6.2.3"/>
    </reaction>
</comment>
<dbReference type="InterPro" id="IPR007693">
    <property type="entry name" value="DNA_helicase_DnaB-like_N"/>
</dbReference>
<keyword evidence="1 4" id="KW-0639">Primosome</keyword>
<dbReference type="RefSeq" id="WP_216488247.1">
    <property type="nucleotide sequence ID" value="NZ_JAHMHH010000001.1"/>
</dbReference>
<keyword evidence="2 4" id="KW-0235">DNA replication</keyword>
<name>A0ABS6DP96_9MOLU</name>
<evidence type="ECO:0000256" key="4">
    <source>
        <dbReference type="RuleBase" id="RU362085"/>
    </source>
</evidence>
<dbReference type="InterPro" id="IPR007694">
    <property type="entry name" value="DNA_helicase_DnaB-like_C"/>
</dbReference>
<keyword evidence="4" id="KW-0238">DNA-binding</keyword>
<organism evidence="6 7">
    <name type="scientific">Mycoplasma zalophi</name>
    <dbReference type="NCBI Taxonomy" id="191287"/>
    <lineage>
        <taxon>Bacteria</taxon>
        <taxon>Bacillati</taxon>
        <taxon>Mycoplasmatota</taxon>
        <taxon>Mollicutes</taxon>
        <taxon>Mycoplasmataceae</taxon>
        <taxon>Mycoplasma</taxon>
    </lineage>
</organism>
<keyword evidence="4" id="KW-0067">ATP-binding</keyword>
<evidence type="ECO:0000256" key="1">
    <source>
        <dbReference type="ARBA" id="ARBA00022515"/>
    </source>
</evidence>
<dbReference type="CDD" id="cd00984">
    <property type="entry name" value="DnaB_C"/>
    <property type="match status" value="1"/>
</dbReference>
<dbReference type="SMART" id="SM00382">
    <property type="entry name" value="AAA"/>
    <property type="match status" value="1"/>
</dbReference>
<proteinExistence type="inferred from homology"/>
<gene>
    <name evidence="6" type="primary">dnaB</name>
    <name evidence="6" type="ORF">KQ875_00215</name>
</gene>
<accession>A0ABS6DP96</accession>
<comment type="function">
    <text evidence="4">The main replicative DNA helicase, it participates in initiation and elongation during chromosome replication. Travels ahead of the DNA replisome, separating dsDNA into templates for DNA synthesis. A processive ATP-dependent 5'-3' DNA helicase it has DNA-dependent ATPase activity.</text>
</comment>
<evidence type="ECO:0000256" key="3">
    <source>
        <dbReference type="NCBIfam" id="TIGR00665"/>
    </source>
</evidence>
<dbReference type="EMBL" id="JAHMHH010000001">
    <property type="protein sequence ID" value="MBU4692024.1"/>
    <property type="molecule type" value="Genomic_DNA"/>
</dbReference>
<dbReference type="InterPro" id="IPR003593">
    <property type="entry name" value="AAA+_ATPase"/>
</dbReference>
<evidence type="ECO:0000259" key="5">
    <source>
        <dbReference type="PROSITE" id="PS51199"/>
    </source>
</evidence>
<reference evidence="6" key="1">
    <citation type="submission" date="2021-06" db="EMBL/GenBank/DDBJ databases">
        <title>Novel Mycoplasma species detected in California sea lions (Zalophus californianus) from the USA.</title>
        <authorList>
            <person name="Volokhov D.V."/>
            <person name="Furtak V.A."/>
            <person name="Zagorodnyaya T.A."/>
        </authorList>
    </citation>
    <scope>NUCLEOTIDE SEQUENCE [LARGE SCALE GENOMIC DNA]</scope>
    <source>
        <strain evidence="6">CSL 5346</strain>
    </source>
</reference>